<keyword evidence="2" id="KW-0436">Ligase</keyword>
<keyword evidence="3" id="KW-0547">Nucleotide-binding</keyword>
<organism evidence="5 6">
    <name type="scientific">Ascaris lumbricoides</name>
    <name type="common">Giant roundworm</name>
    <dbReference type="NCBI Taxonomy" id="6252"/>
    <lineage>
        <taxon>Eukaryota</taxon>
        <taxon>Metazoa</taxon>
        <taxon>Ecdysozoa</taxon>
        <taxon>Nematoda</taxon>
        <taxon>Chromadorea</taxon>
        <taxon>Rhabditida</taxon>
        <taxon>Spirurina</taxon>
        <taxon>Ascaridomorpha</taxon>
        <taxon>Ascaridoidea</taxon>
        <taxon>Ascarididae</taxon>
        <taxon>Ascaris</taxon>
    </lineage>
</organism>
<dbReference type="AlphaFoldDB" id="A0A0M3IRF2"/>
<dbReference type="GO" id="GO:0005739">
    <property type="term" value="C:mitochondrion"/>
    <property type="evidence" value="ECO:0007669"/>
    <property type="project" value="TreeGrafter"/>
</dbReference>
<dbReference type="InterPro" id="IPR018109">
    <property type="entry name" value="Folylpolyglutamate_synth_CS"/>
</dbReference>
<protein>
    <submittedName>
        <fullName evidence="6">Tetrahydrofolate synthase</fullName>
    </submittedName>
</protein>
<evidence type="ECO:0000313" key="6">
    <source>
        <dbReference type="WBParaSite" id="ALUE_0002133001-mRNA-1"/>
    </source>
</evidence>
<keyword evidence="5" id="KW-1185">Reference proteome</keyword>
<dbReference type="InterPro" id="IPR001645">
    <property type="entry name" value="Folylpolyglutamate_synth"/>
</dbReference>
<name>A0A0M3IRF2_ASCLU</name>
<dbReference type="Gene3D" id="3.40.1190.10">
    <property type="entry name" value="Mur-like, catalytic domain"/>
    <property type="match status" value="1"/>
</dbReference>
<dbReference type="PROSITE" id="PS01011">
    <property type="entry name" value="FOLYLPOLYGLU_SYNT_1"/>
    <property type="match status" value="1"/>
</dbReference>
<dbReference type="GO" id="GO:0005829">
    <property type="term" value="C:cytosol"/>
    <property type="evidence" value="ECO:0007669"/>
    <property type="project" value="TreeGrafter"/>
</dbReference>
<dbReference type="InterPro" id="IPR036565">
    <property type="entry name" value="Mur-like_cat_sf"/>
</dbReference>
<dbReference type="SUPFAM" id="SSF53623">
    <property type="entry name" value="MurD-like peptide ligases, catalytic domain"/>
    <property type="match status" value="1"/>
</dbReference>
<dbReference type="GO" id="GO:0004326">
    <property type="term" value="F:tetrahydrofolylpolyglutamate synthase activity"/>
    <property type="evidence" value="ECO:0007669"/>
    <property type="project" value="InterPro"/>
</dbReference>
<dbReference type="PANTHER" id="PTHR11136:SF5">
    <property type="entry name" value="FOLYLPOLYGLUTAMATE SYNTHASE, MITOCHONDRIAL"/>
    <property type="match status" value="1"/>
</dbReference>
<evidence type="ECO:0000313" key="5">
    <source>
        <dbReference type="Proteomes" id="UP000036681"/>
    </source>
</evidence>
<keyword evidence="4" id="KW-0067">ATP-binding</keyword>
<evidence type="ECO:0000256" key="4">
    <source>
        <dbReference type="ARBA" id="ARBA00022840"/>
    </source>
</evidence>
<accession>A0A0M3IRF2</accession>
<dbReference type="Proteomes" id="UP000036681">
    <property type="component" value="Unplaced"/>
</dbReference>
<proteinExistence type="inferred from homology"/>
<dbReference type="GO" id="GO:0005524">
    <property type="term" value="F:ATP binding"/>
    <property type="evidence" value="ECO:0007669"/>
    <property type="project" value="UniProtKB-KW"/>
</dbReference>
<comment type="similarity">
    <text evidence="1">Belongs to the folylpolyglutamate synthase family.</text>
</comment>
<reference evidence="6" key="1">
    <citation type="submission" date="2017-02" db="UniProtKB">
        <authorList>
            <consortium name="WormBaseParasite"/>
        </authorList>
    </citation>
    <scope>IDENTIFICATION</scope>
</reference>
<evidence type="ECO:0000256" key="1">
    <source>
        <dbReference type="ARBA" id="ARBA00008276"/>
    </source>
</evidence>
<sequence length="157" mass="17579">MYRITEQVVVAGVIVPLCQRMIIDVIIHLLQLIFQILPRRPICSRSLSGVIFKHFVRSVSVMATPALTNNSYETAVSQLNALQSNAATIQMLRKKRGFFQGANLVETAAFMERCNIKLDDVDKLNVIHVSGTKGKGSTCAFTESILRRLGYKTGFYR</sequence>
<evidence type="ECO:0000256" key="3">
    <source>
        <dbReference type="ARBA" id="ARBA00022741"/>
    </source>
</evidence>
<dbReference type="UniPathway" id="UPA00850"/>
<dbReference type="PANTHER" id="PTHR11136">
    <property type="entry name" value="FOLYLPOLYGLUTAMATE SYNTHASE-RELATED"/>
    <property type="match status" value="1"/>
</dbReference>
<evidence type="ECO:0000256" key="2">
    <source>
        <dbReference type="ARBA" id="ARBA00022598"/>
    </source>
</evidence>
<dbReference type="WBParaSite" id="ALUE_0002133001-mRNA-1">
    <property type="protein sequence ID" value="ALUE_0002133001-mRNA-1"/>
    <property type="gene ID" value="ALUE_0002133001"/>
</dbReference>